<feature type="region of interest" description="Disordered" evidence="1">
    <location>
        <begin position="142"/>
        <end position="171"/>
    </location>
</feature>
<organism evidence="2 3">
    <name type="scientific">Caerostris extrusa</name>
    <name type="common">Bark spider</name>
    <name type="synonym">Caerostris bankana</name>
    <dbReference type="NCBI Taxonomy" id="172846"/>
    <lineage>
        <taxon>Eukaryota</taxon>
        <taxon>Metazoa</taxon>
        <taxon>Ecdysozoa</taxon>
        <taxon>Arthropoda</taxon>
        <taxon>Chelicerata</taxon>
        <taxon>Arachnida</taxon>
        <taxon>Araneae</taxon>
        <taxon>Araneomorphae</taxon>
        <taxon>Entelegynae</taxon>
        <taxon>Araneoidea</taxon>
        <taxon>Araneidae</taxon>
        <taxon>Caerostris</taxon>
    </lineage>
</organism>
<dbReference type="AlphaFoldDB" id="A0AAV4YAN3"/>
<name>A0AAV4YAN3_CAEEX</name>
<evidence type="ECO:0000313" key="2">
    <source>
        <dbReference type="EMBL" id="GIZ04472.1"/>
    </source>
</evidence>
<feature type="compositionally biased region" description="Low complexity" evidence="1">
    <location>
        <begin position="144"/>
        <end position="157"/>
    </location>
</feature>
<keyword evidence="3" id="KW-1185">Reference proteome</keyword>
<dbReference type="EMBL" id="BPLR01001740">
    <property type="protein sequence ID" value="GIZ04472.1"/>
    <property type="molecule type" value="Genomic_DNA"/>
</dbReference>
<evidence type="ECO:0000256" key="1">
    <source>
        <dbReference type="SAM" id="MobiDB-lite"/>
    </source>
</evidence>
<sequence>MQSSFSNLSSLFTVPVYFNAFGIAQEYQITYHLVEGENKFSLNLCRRRVRRQCILSNSNLQKAPCLLCISRPGFEILVFWHILRVALSKLKNWPEAIFRKYAAAVFKYCQSSKFNYRPQVYPNVLFNSVAAAASTWNKRHSSHSLKSLPLPSTSPYSETGENPFKLKTNSE</sequence>
<proteinExistence type="predicted"/>
<gene>
    <name evidence="2" type="ORF">CEXT_287741</name>
</gene>
<comment type="caution">
    <text evidence="2">The sequence shown here is derived from an EMBL/GenBank/DDBJ whole genome shotgun (WGS) entry which is preliminary data.</text>
</comment>
<protein>
    <submittedName>
        <fullName evidence="2">Uncharacterized protein</fullName>
    </submittedName>
</protein>
<dbReference type="Proteomes" id="UP001054945">
    <property type="component" value="Unassembled WGS sequence"/>
</dbReference>
<reference evidence="2 3" key="1">
    <citation type="submission" date="2021-06" db="EMBL/GenBank/DDBJ databases">
        <title>Caerostris extrusa draft genome.</title>
        <authorList>
            <person name="Kono N."/>
            <person name="Arakawa K."/>
        </authorList>
    </citation>
    <scope>NUCLEOTIDE SEQUENCE [LARGE SCALE GENOMIC DNA]</scope>
</reference>
<evidence type="ECO:0000313" key="3">
    <source>
        <dbReference type="Proteomes" id="UP001054945"/>
    </source>
</evidence>
<accession>A0AAV4YAN3</accession>